<dbReference type="STRING" id="1834516.BL253_06410"/>
<gene>
    <name evidence="3" type="ORF">BL253_06410</name>
</gene>
<dbReference type="Proteomes" id="UP000188929">
    <property type="component" value="Unassembled WGS sequence"/>
</dbReference>
<dbReference type="AlphaFoldDB" id="A0A1V2IGT2"/>
<evidence type="ECO:0000313" key="3">
    <source>
        <dbReference type="EMBL" id="ONH32119.1"/>
    </source>
</evidence>
<accession>A0A1V2IGT2</accession>
<dbReference type="RefSeq" id="WP_076814449.1">
    <property type="nucleotide sequence ID" value="NZ_MOMC01000013.1"/>
</dbReference>
<comment type="caution">
    <text evidence="3">The sequence shown here is derived from an EMBL/GenBank/DDBJ whole genome shotgun (WGS) entry which is preliminary data.</text>
</comment>
<feature type="compositionally biased region" description="Low complexity" evidence="1">
    <location>
        <begin position="31"/>
        <end position="50"/>
    </location>
</feature>
<proteinExistence type="predicted"/>
<feature type="compositionally biased region" description="Low complexity" evidence="1">
    <location>
        <begin position="140"/>
        <end position="155"/>
    </location>
</feature>
<feature type="compositionally biased region" description="Gly residues" evidence="1">
    <location>
        <begin position="70"/>
        <end position="79"/>
    </location>
</feature>
<evidence type="ECO:0000256" key="2">
    <source>
        <dbReference type="SAM" id="Phobius"/>
    </source>
</evidence>
<feature type="compositionally biased region" description="Gly residues" evidence="1">
    <location>
        <begin position="240"/>
        <end position="261"/>
    </location>
</feature>
<feature type="compositionally biased region" description="Basic and acidic residues" evidence="1">
    <location>
        <begin position="1"/>
        <end position="11"/>
    </location>
</feature>
<keyword evidence="4" id="KW-1185">Reference proteome</keyword>
<reference evidence="4" key="1">
    <citation type="submission" date="2016-10" db="EMBL/GenBank/DDBJ databases">
        <title>Frankia sp. NRRL B-16386 Genome sequencing.</title>
        <authorList>
            <person name="Ghodhbane-Gtari F."/>
            <person name="Swanson E."/>
            <person name="Gueddou A."/>
            <person name="Hezbri K."/>
            <person name="Ktari K."/>
            <person name="Nouioui I."/>
            <person name="Morris K."/>
            <person name="Simpson S."/>
            <person name="Abebe-Akele F."/>
            <person name="Thomas K."/>
            <person name="Gtari M."/>
            <person name="Tisa L.S."/>
        </authorList>
    </citation>
    <scope>NUCLEOTIDE SEQUENCE [LARGE SCALE GENOMIC DNA]</scope>
    <source>
        <strain evidence="4">NRRL B-16386</strain>
    </source>
</reference>
<feature type="region of interest" description="Disordered" evidence="1">
    <location>
        <begin position="1"/>
        <end position="427"/>
    </location>
</feature>
<keyword evidence="2" id="KW-0812">Transmembrane</keyword>
<feature type="compositionally biased region" description="Acidic residues" evidence="1">
    <location>
        <begin position="368"/>
        <end position="379"/>
    </location>
</feature>
<keyword evidence="2" id="KW-1133">Transmembrane helix</keyword>
<feature type="compositionally biased region" description="Basic and acidic residues" evidence="1">
    <location>
        <begin position="350"/>
        <end position="364"/>
    </location>
</feature>
<feature type="transmembrane region" description="Helical" evidence="2">
    <location>
        <begin position="439"/>
        <end position="458"/>
    </location>
</feature>
<evidence type="ECO:0000256" key="1">
    <source>
        <dbReference type="SAM" id="MobiDB-lite"/>
    </source>
</evidence>
<dbReference type="EMBL" id="MOMC01000013">
    <property type="protein sequence ID" value="ONH32119.1"/>
    <property type="molecule type" value="Genomic_DNA"/>
</dbReference>
<protein>
    <submittedName>
        <fullName evidence="3">Uncharacterized protein</fullName>
    </submittedName>
</protein>
<evidence type="ECO:0000313" key="4">
    <source>
        <dbReference type="Proteomes" id="UP000188929"/>
    </source>
</evidence>
<feature type="compositionally biased region" description="Basic and acidic residues" evidence="1">
    <location>
        <begin position="98"/>
        <end position="108"/>
    </location>
</feature>
<keyword evidence="2" id="KW-0472">Membrane</keyword>
<feature type="compositionally biased region" description="Gly residues" evidence="1">
    <location>
        <begin position="51"/>
        <end position="60"/>
    </location>
</feature>
<feature type="compositionally biased region" description="Acidic residues" evidence="1">
    <location>
        <begin position="407"/>
        <end position="421"/>
    </location>
</feature>
<organism evidence="3 4">
    <name type="scientific">Pseudofrankia asymbiotica</name>
    <dbReference type="NCBI Taxonomy" id="1834516"/>
    <lineage>
        <taxon>Bacteria</taxon>
        <taxon>Bacillati</taxon>
        <taxon>Actinomycetota</taxon>
        <taxon>Actinomycetes</taxon>
        <taxon>Frankiales</taxon>
        <taxon>Frankiaceae</taxon>
        <taxon>Pseudofrankia</taxon>
    </lineage>
</organism>
<name>A0A1V2IGT2_9ACTN</name>
<sequence>MRLDEHGRWVSDDGAYVWDESAQTWQPTSRPPGGAAASGAVNPAAAPRPGGATGAYGSAGTGQRPATPGDAGGYGGRPGTGQQAYTEPRTGSFPLFGSEERTGRDREATWSPVTGPYPQPGRAGGFAADSHPLDAGTEWRGGPAPARGGVPERGGSPADHEPGGPSSPGSVGGGAGSTGQSRAWPARDPSGTGPYDRPDPLATGTDRGYDRADPLTGPFGRADPLGTGSGTGSWARDTGRGGSGRGGSGTGPGASRGGPGTGPSASRGGPALTGPLDSPGTEAMNRPTTPVVGRQGVTGPSPEDPTRTGVRGSSRLGDASSGGSGRFVAASPAKSGAGTGPRAASPPEGRTLDRGRARDLDRDAPGLLDDDDRDEDVDATDGPAWRGARDRLRGLAGGRPGSAHDEDVLDDDDDGDDDEDVQENRGGLVERLKTGRGRALVFGAAALVVVLVAVILLLKVTGGDDSSPKGGTGTSTTAGGKYDDSVRKTYLDTCVGGNNGMTNYCNCTLDKLEAGYSQDDFLRLNADVQSAAAQRVIKDIRQACEKLK</sequence>
<dbReference type="OrthoDB" id="3207232at2"/>